<keyword evidence="4 7" id="KW-0812">Transmembrane</keyword>
<gene>
    <name evidence="9" type="ORF">NJ959_20680</name>
</gene>
<organism evidence="9 10">
    <name type="scientific">Limnofasciculus baicalensis BBK-W-15</name>
    <dbReference type="NCBI Taxonomy" id="2699891"/>
    <lineage>
        <taxon>Bacteria</taxon>
        <taxon>Bacillati</taxon>
        <taxon>Cyanobacteriota</taxon>
        <taxon>Cyanophyceae</taxon>
        <taxon>Coleofasciculales</taxon>
        <taxon>Coleofasciculaceae</taxon>
        <taxon>Limnofasciculus</taxon>
        <taxon>Limnofasciculus baicalensis</taxon>
    </lineage>
</organism>
<protein>
    <submittedName>
        <fullName evidence="9">Wzz/FepE/Etk N-terminal domain-containing protein</fullName>
    </submittedName>
</protein>
<reference evidence="9" key="1">
    <citation type="submission" date="2022-06" db="EMBL/GenBank/DDBJ databases">
        <title>New cyanobacteria of genus Symplocastrum in benthos of Lake Baikal.</title>
        <authorList>
            <person name="Sorokovikova E."/>
            <person name="Tikhonova I."/>
            <person name="Krasnopeev A."/>
            <person name="Evseev P."/>
            <person name="Gladkikh A."/>
            <person name="Belykh O."/>
        </authorList>
    </citation>
    <scope>NUCLEOTIDE SEQUENCE</scope>
    <source>
        <strain evidence="9">BBK-W-15</strain>
    </source>
</reference>
<dbReference type="InterPro" id="IPR050445">
    <property type="entry name" value="Bact_polysacc_biosynth/exp"/>
</dbReference>
<evidence type="ECO:0000256" key="5">
    <source>
        <dbReference type="ARBA" id="ARBA00022989"/>
    </source>
</evidence>
<feature type="transmembrane region" description="Helical" evidence="7">
    <location>
        <begin position="27"/>
        <end position="45"/>
    </location>
</feature>
<dbReference type="Pfam" id="PF02706">
    <property type="entry name" value="Wzz"/>
    <property type="match status" value="1"/>
</dbReference>
<dbReference type="RefSeq" id="WP_254013596.1">
    <property type="nucleotide sequence ID" value="NZ_JAMZMM010000247.1"/>
</dbReference>
<keyword evidence="10" id="KW-1185">Reference proteome</keyword>
<dbReference type="PANTHER" id="PTHR32309">
    <property type="entry name" value="TYROSINE-PROTEIN KINASE"/>
    <property type="match status" value="1"/>
</dbReference>
<proteinExistence type="inferred from homology"/>
<keyword evidence="3" id="KW-1003">Cell membrane</keyword>
<evidence type="ECO:0000256" key="4">
    <source>
        <dbReference type="ARBA" id="ARBA00022692"/>
    </source>
</evidence>
<comment type="similarity">
    <text evidence="2">Belongs to the CpsC/CapA family.</text>
</comment>
<dbReference type="EMBL" id="JAMZMM010000247">
    <property type="protein sequence ID" value="MCP2730846.1"/>
    <property type="molecule type" value="Genomic_DNA"/>
</dbReference>
<evidence type="ECO:0000256" key="1">
    <source>
        <dbReference type="ARBA" id="ARBA00004651"/>
    </source>
</evidence>
<feature type="domain" description="Polysaccharide chain length determinant N-terminal" evidence="8">
    <location>
        <begin position="17"/>
        <end position="104"/>
    </location>
</feature>
<name>A0AAE3KPE9_9CYAN</name>
<comment type="caution">
    <text evidence="9">The sequence shown here is derived from an EMBL/GenBank/DDBJ whole genome shotgun (WGS) entry which is preliminary data.</text>
</comment>
<dbReference type="PANTHER" id="PTHR32309:SF13">
    <property type="entry name" value="FERRIC ENTEROBACTIN TRANSPORT PROTEIN FEPE"/>
    <property type="match status" value="1"/>
</dbReference>
<evidence type="ECO:0000259" key="8">
    <source>
        <dbReference type="Pfam" id="PF02706"/>
    </source>
</evidence>
<comment type="subcellular location">
    <subcellularLocation>
        <location evidence="1">Cell membrane</location>
        <topology evidence="1">Multi-pass membrane protein</topology>
    </subcellularLocation>
</comment>
<evidence type="ECO:0000313" key="9">
    <source>
        <dbReference type="EMBL" id="MCP2730846.1"/>
    </source>
</evidence>
<keyword evidence="6 7" id="KW-0472">Membrane</keyword>
<evidence type="ECO:0000256" key="7">
    <source>
        <dbReference type="SAM" id="Phobius"/>
    </source>
</evidence>
<dbReference type="InterPro" id="IPR003856">
    <property type="entry name" value="LPS_length_determ_N"/>
</dbReference>
<accession>A0AAE3KPE9</accession>
<sequence>MTQSNLPETETDFGYGQLFAILLRRKFWLLGVFCAVLAIAIPIALKKAPTYQSSMQLLIEPFVQEKQQSKDGEKQFTDSNVEVDYTTQLNLMRSSQLIQKVVNSLQAQYPKLEVDEIKKILTLSRIVEDKSETKIVIVDYISKDPIETQKVLQSLQKVYQDYNLEQQKQRLSDGLAFIDNQLVTAAKNVSRAERSLNAQVKMECCSEQVQLGRIVSIN</sequence>
<dbReference type="Proteomes" id="UP001204953">
    <property type="component" value="Unassembled WGS sequence"/>
</dbReference>
<keyword evidence="5 7" id="KW-1133">Transmembrane helix</keyword>
<dbReference type="GO" id="GO:0004713">
    <property type="term" value="F:protein tyrosine kinase activity"/>
    <property type="evidence" value="ECO:0007669"/>
    <property type="project" value="TreeGrafter"/>
</dbReference>
<dbReference type="AlphaFoldDB" id="A0AAE3KPE9"/>
<evidence type="ECO:0000256" key="2">
    <source>
        <dbReference type="ARBA" id="ARBA00006683"/>
    </source>
</evidence>
<evidence type="ECO:0000313" key="10">
    <source>
        <dbReference type="Proteomes" id="UP001204953"/>
    </source>
</evidence>
<evidence type="ECO:0000256" key="3">
    <source>
        <dbReference type="ARBA" id="ARBA00022475"/>
    </source>
</evidence>
<dbReference type="GO" id="GO:0005886">
    <property type="term" value="C:plasma membrane"/>
    <property type="evidence" value="ECO:0007669"/>
    <property type="project" value="UniProtKB-SubCell"/>
</dbReference>
<evidence type="ECO:0000256" key="6">
    <source>
        <dbReference type="ARBA" id="ARBA00023136"/>
    </source>
</evidence>